<evidence type="ECO:0000256" key="3">
    <source>
        <dbReference type="ARBA" id="ARBA00022989"/>
    </source>
</evidence>
<evidence type="ECO:0000313" key="6">
    <source>
        <dbReference type="EMBL" id="GAA5227897.1"/>
    </source>
</evidence>
<comment type="subcellular location">
    <subcellularLocation>
        <location evidence="1">Membrane</location>
        <topology evidence="1">Multi-pass membrane protein</topology>
    </subcellularLocation>
</comment>
<feature type="transmembrane region" description="Helical" evidence="5">
    <location>
        <begin position="227"/>
        <end position="251"/>
    </location>
</feature>
<dbReference type="Gene3D" id="1.20.1250.20">
    <property type="entry name" value="MFS general substrate transporter like domains"/>
    <property type="match status" value="2"/>
</dbReference>
<keyword evidence="2 5" id="KW-0812">Transmembrane</keyword>
<dbReference type="PANTHER" id="PTHR23514">
    <property type="entry name" value="BYPASS OF STOP CODON PROTEIN 6"/>
    <property type="match status" value="1"/>
</dbReference>
<feature type="transmembrane region" description="Helical" evidence="5">
    <location>
        <begin position="291"/>
        <end position="310"/>
    </location>
</feature>
<name>A0ABP9TMU3_9MICC</name>
<keyword evidence="7" id="KW-1185">Reference proteome</keyword>
<evidence type="ECO:0000256" key="5">
    <source>
        <dbReference type="SAM" id="Phobius"/>
    </source>
</evidence>
<dbReference type="Pfam" id="PF07690">
    <property type="entry name" value="MFS_1"/>
    <property type="match status" value="1"/>
</dbReference>
<dbReference type="RefSeq" id="WP_345468358.1">
    <property type="nucleotide sequence ID" value="NZ_BAABLK010000034.1"/>
</dbReference>
<proteinExistence type="predicted"/>
<reference evidence="7" key="1">
    <citation type="journal article" date="2019" name="Int. J. Syst. Evol. Microbiol.">
        <title>The Global Catalogue of Microorganisms (GCM) 10K type strain sequencing project: providing services to taxonomists for standard genome sequencing and annotation.</title>
        <authorList>
            <consortium name="The Broad Institute Genomics Platform"/>
            <consortium name="The Broad Institute Genome Sequencing Center for Infectious Disease"/>
            <person name="Wu L."/>
            <person name="Ma J."/>
        </authorList>
    </citation>
    <scope>NUCLEOTIDE SEQUENCE [LARGE SCALE GENOMIC DNA]</scope>
    <source>
        <strain evidence="7">JCM 18952</strain>
    </source>
</reference>
<evidence type="ECO:0000256" key="2">
    <source>
        <dbReference type="ARBA" id="ARBA00022692"/>
    </source>
</evidence>
<evidence type="ECO:0000256" key="4">
    <source>
        <dbReference type="ARBA" id="ARBA00023136"/>
    </source>
</evidence>
<feature type="transmembrane region" description="Helical" evidence="5">
    <location>
        <begin position="316"/>
        <end position="337"/>
    </location>
</feature>
<evidence type="ECO:0000256" key="1">
    <source>
        <dbReference type="ARBA" id="ARBA00004141"/>
    </source>
</evidence>
<feature type="transmembrane region" description="Helical" evidence="5">
    <location>
        <begin position="180"/>
        <end position="200"/>
    </location>
</feature>
<feature type="transmembrane region" description="Helical" evidence="5">
    <location>
        <begin position="349"/>
        <end position="370"/>
    </location>
</feature>
<keyword evidence="3 5" id="KW-1133">Transmembrane helix</keyword>
<dbReference type="SUPFAM" id="SSF103473">
    <property type="entry name" value="MFS general substrate transporter"/>
    <property type="match status" value="1"/>
</dbReference>
<keyword evidence="4 5" id="KW-0472">Membrane</keyword>
<feature type="transmembrane region" description="Helical" evidence="5">
    <location>
        <begin position="60"/>
        <end position="81"/>
    </location>
</feature>
<dbReference type="EMBL" id="BAABLK010000034">
    <property type="protein sequence ID" value="GAA5227897.1"/>
    <property type="molecule type" value="Genomic_DNA"/>
</dbReference>
<evidence type="ECO:0000313" key="7">
    <source>
        <dbReference type="Proteomes" id="UP001501257"/>
    </source>
</evidence>
<feature type="transmembrane region" description="Helical" evidence="5">
    <location>
        <begin position="153"/>
        <end position="174"/>
    </location>
</feature>
<accession>A0ABP9TMU3</accession>
<dbReference type="InterPro" id="IPR011701">
    <property type="entry name" value="MFS"/>
</dbReference>
<organism evidence="6 7">
    <name type="scientific">Paeniglutamicibacter antarcticus</name>
    <dbReference type="NCBI Taxonomy" id="494023"/>
    <lineage>
        <taxon>Bacteria</taxon>
        <taxon>Bacillati</taxon>
        <taxon>Actinomycetota</taxon>
        <taxon>Actinomycetes</taxon>
        <taxon>Micrococcales</taxon>
        <taxon>Micrococcaceae</taxon>
        <taxon>Paeniglutamicibacter</taxon>
    </lineage>
</organism>
<sequence length="412" mass="41370">MPGAAGRPRGGAKRADPAIVPWRNGVIALYLASGLVLSTLVSRLPAVRDALGLSHGEVGLLLLCMTAGSFASVSVSGYLVMRLGSTRTVVLAATLTTVSLAAVGLSTAGLHSLVLTGVALGLQGVGNASWNVSANVQGAAMERALGVSIMPALHGFFSVGTVMGAAAGALGAVLDVPVSWHFAVVAAAVLVLIFAGTRVFRADPSNIGSGHSNKSLLAAAWREPRTLVLGALVLGMALAEGAAGDWVALALSDGYDAINSLGAIGYGIFVTAMTVARMGGGRVLERLGRVAVIRLSATSTLAGLMLFVYGPNLYTAFAALVFWGLGVAMSFPVAMSAASDDPLRAAARVSVVSTIGYGAFLGGPPLLGLLADNLGLLNALAFVGILVLASFFLAPAAAPAKAAPRPTGTDES</sequence>
<dbReference type="Proteomes" id="UP001501257">
    <property type="component" value="Unassembled WGS sequence"/>
</dbReference>
<dbReference type="InterPro" id="IPR036259">
    <property type="entry name" value="MFS_trans_sf"/>
</dbReference>
<protein>
    <submittedName>
        <fullName evidence="6">MFS transporter</fullName>
    </submittedName>
</protein>
<dbReference type="InterPro" id="IPR051788">
    <property type="entry name" value="MFS_Transporter"/>
</dbReference>
<dbReference type="PANTHER" id="PTHR23514:SF13">
    <property type="entry name" value="INNER MEMBRANE PROTEIN YBJJ"/>
    <property type="match status" value="1"/>
</dbReference>
<dbReference type="CDD" id="cd17393">
    <property type="entry name" value="MFS_MosC_like"/>
    <property type="match status" value="1"/>
</dbReference>
<gene>
    <name evidence="6" type="ORF">GCM10025778_24300</name>
</gene>
<feature type="transmembrane region" description="Helical" evidence="5">
    <location>
        <begin position="376"/>
        <end position="398"/>
    </location>
</feature>
<comment type="caution">
    <text evidence="6">The sequence shown here is derived from an EMBL/GenBank/DDBJ whole genome shotgun (WGS) entry which is preliminary data.</text>
</comment>
<feature type="transmembrane region" description="Helical" evidence="5">
    <location>
        <begin position="88"/>
        <end position="107"/>
    </location>
</feature>
<feature type="transmembrane region" description="Helical" evidence="5">
    <location>
        <begin position="21"/>
        <end position="40"/>
    </location>
</feature>
<feature type="transmembrane region" description="Helical" evidence="5">
    <location>
        <begin position="257"/>
        <end position="279"/>
    </location>
</feature>